<keyword evidence="4" id="KW-0472">Membrane</keyword>
<dbReference type="InterPro" id="IPR029055">
    <property type="entry name" value="Ntn_hydrolases_N"/>
</dbReference>
<dbReference type="PANTHER" id="PTHR34218">
    <property type="entry name" value="PEPTIDASE S45 PENICILLIN AMIDASE"/>
    <property type="match status" value="1"/>
</dbReference>
<name>A0ABS2PGA8_9BACL</name>
<dbReference type="InterPro" id="IPR014395">
    <property type="entry name" value="Pen/GL7ACA/AHL_acylase"/>
</dbReference>
<dbReference type="Proteomes" id="UP000741863">
    <property type="component" value="Unassembled WGS sequence"/>
</dbReference>
<keyword evidence="3" id="KW-0865">Zymogen</keyword>
<proteinExistence type="inferred from homology"/>
<reference evidence="5 6" key="1">
    <citation type="submission" date="2021-01" db="EMBL/GenBank/DDBJ databases">
        <title>Genomic Encyclopedia of Type Strains, Phase IV (KMG-IV): sequencing the most valuable type-strain genomes for metagenomic binning, comparative biology and taxonomic classification.</title>
        <authorList>
            <person name="Goeker M."/>
        </authorList>
    </citation>
    <scope>NUCLEOTIDE SEQUENCE [LARGE SCALE GENOMIC DNA]</scope>
    <source>
        <strain evidence="5 6">DSM 25540</strain>
    </source>
</reference>
<dbReference type="Pfam" id="PF01804">
    <property type="entry name" value="Penicil_amidase"/>
    <property type="match status" value="1"/>
</dbReference>
<dbReference type="EMBL" id="JAFBEC010000013">
    <property type="protein sequence ID" value="MBM7634463.1"/>
    <property type="molecule type" value="Genomic_DNA"/>
</dbReference>
<evidence type="ECO:0000313" key="5">
    <source>
        <dbReference type="EMBL" id="MBM7634463.1"/>
    </source>
</evidence>
<protein>
    <submittedName>
        <fullName evidence="5">Penicillin amidase</fullName>
        <ecNumber evidence="5">3.5.1.11</ecNumber>
    </submittedName>
</protein>
<keyword evidence="6" id="KW-1185">Reference proteome</keyword>
<dbReference type="Gene3D" id="2.30.120.10">
    <property type="match status" value="1"/>
</dbReference>
<accession>A0ABS2PGA8</accession>
<dbReference type="PIRSF" id="PIRSF001227">
    <property type="entry name" value="Pen_acylase"/>
    <property type="match status" value="1"/>
</dbReference>
<keyword evidence="2 5" id="KW-0378">Hydrolase</keyword>
<keyword evidence="4" id="KW-0812">Transmembrane</keyword>
<dbReference type="SUPFAM" id="SSF56235">
    <property type="entry name" value="N-terminal nucleophile aminohydrolases (Ntn hydrolases)"/>
    <property type="match status" value="1"/>
</dbReference>
<organism evidence="5 6">
    <name type="scientific">Geomicrobium sediminis</name>
    <dbReference type="NCBI Taxonomy" id="1347788"/>
    <lineage>
        <taxon>Bacteria</taxon>
        <taxon>Bacillati</taxon>
        <taxon>Bacillota</taxon>
        <taxon>Bacilli</taxon>
        <taxon>Bacillales</taxon>
        <taxon>Geomicrobium</taxon>
    </lineage>
</organism>
<dbReference type="Gene3D" id="3.60.20.10">
    <property type="entry name" value="Glutamine Phosphoribosylpyrophosphate, subunit 1, domain 1"/>
    <property type="match status" value="1"/>
</dbReference>
<keyword evidence="4" id="KW-1133">Transmembrane helix</keyword>
<evidence type="ECO:0000256" key="1">
    <source>
        <dbReference type="ARBA" id="ARBA00006586"/>
    </source>
</evidence>
<evidence type="ECO:0000256" key="4">
    <source>
        <dbReference type="SAM" id="Phobius"/>
    </source>
</evidence>
<dbReference type="GO" id="GO:0008953">
    <property type="term" value="F:penicillin amidase activity"/>
    <property type="evidence" value="ECO:0007669"/>
    <property type="project" value="UniProtKB-EC"/>
</dbReference>
<dbReference type="PANTHER" id="PTHR34218:SF4">
    <property type="entry name" value="ACYL-HOMOSERINE LACTONE ACYLASE QUIP"/>
    <property type="match status" value="1"/>
</dbReference>
<dbReference type="InterPro" id="IPR043146">
    <property type="entry name" value="Penicillin_amidase_N_B-knob"/>
</dbReference>
<dbReference type="EC" id="3.5.1.11" evidence="5"/>
<comment type="caution">
    <text evidence="5">The sequence shown here is derived from an EMBL/GenBank/DDBJ whole genome shotgun (WGS) entry which is preliminary data.</text>
</comment>
<gene>
    <name evidence="5" type="ORF">JOD17_003582</name>
</gene>
<dbReference type="CDD" id="cd03747">
    <property type="entry name" value="Ntn_PGA_like"/>
    <property type="match status" value="1"/>
</dbReference>
<dbReference type="InterPro" id="IPR002692">
    <property type="entry name" value="S45"/>
</dbReference>
<feature type="transmembrane region" description="Helical" evidence="4">
    <location>
        <begin position="15"/>
        <end position="38"/>
    </location>
</feature>
<dbReference type="InterPro" id="IPR043147">
    <property type="entry name" value="Penicillin_amidase_A-knob"/>
</dbReference>
<comment type="similarity">
    <text evidence="1">Belongs to the peptidase S45 family.</text>
</comment>
<dbReference type="Gene3D" id="1.10.439.10">
    <property type="entry name" value="Penicillin Amidohydrolase, domain 1"/>
    <property type="match status" value="1"/>
</dbReference>
<evidence type="ECO:0000256" key="3">
    <source>
        <dbReference type="ARBA" id="ARBA00023145"/>
    </source>
</evidence>
<dbReference type="InterPro" id="IPR023343">
    <property type="entry name" value="Penicillin_amidase_dom1"/>
</dbReference>
<evidence type="ECO:0000256" key="2">
    <source>
        <dbReference type="ARBA" id="ARBA00022801"/>
    </source>
</evidence>
<dbReference type="RefSeq" id="WP_338028823.1">
    <property type="nucleotide sequence ID" value="NZ_JAFBEC010000013.1"/>
</dbReference>
<dbReference type="Gene3D" id="1.10.1400.10">
    <property type="match status" value="1"/>
</dbReference>
<evidence type="ECO:0000313" key="6">
    <source>
        <dbReference type="Proteomes" id="UP000741863"/>
    </source>
</evidence>
<sequence>MSSAIDISKKRKKRLWRFIGIGLVIVVTLLIAVVAWGWSQIGAGVPTTQGQYEFNEISSEVNIYRDDYGVPHIEAESEYDLYFAQGFVTAQDRMFQMDLSRRQASGMLSEVIGESALDTDRYFRTFGLRRAADASYDEYGEDAQEILHAYADGVNAYLAQMNESGDIPVEFRLLGYSPEPWEPLDSLTIGKYMAYDLGGTWQGQAFRYWLVNNVSEEEAIDLMPTYKEDGPIIMDVAKNTDVDVLSAFEDVAAYLPEPFNGSNNWVISGDHTQSGAPLLADDPHLGLATPSIWYETHLRGPSVDVNGVIFAGVPGIILGHNDEIAWGVTNVGPDVQELYLEKRNPDDPYQFLYEDEWYDADVIMEEIVVDGYDEPVQHEVVVTRHGPLLSEYSDPLQQEDVAMALRWTAHDPTKELEAILEINKASNWESFLHALESFSAPAQNFVYADRDGNIGYRANGKIPIRANSDALLPVEGWTGEHDWERYIPFDELPTLYNPDSGMISTANNKIVTDDYPYHLSHTWAQPYRHERILQLLDQDEPLTKEDMMLMQMDAYNLHAEEFLPEIVPLLLQDGLREIDRSALAVIEQWNYEDVVDEGGPLIFHLWFHAISSLLFEDTIPEEMMAMFEGRTSIIDQLLRDALEGEPGPWIEHAGSLEALLTESFKRAIDQASELQGNEPKEWSWGEYHQVTFAHPLGVMSPLDLLFNPTPTPVDGSRITVMAAGYNDETGATNHGAGWRGVMDLADLTESYHIVGPGQSGHVRSEHYGDQLLDWVNGDFHTTSLQPEVYQSGDHLQLLPTSP</sequence>